<evidence type="ECO:0000313" key="2">
    <source>
        <dbReference type="Proteomes" id="UP000053593"/>
    </source>
</evidence>
<dbReference type="AlphaFoldDB" id="A0A0D0BT91"/>
<dbReference type="EMBL" id="KN834837">
    <property type="protein sequence ID" value="KIK52814.1"/>
    <property type="molecule type" value="Genomic_DNA"/>
</dbReference>
<name>A0A0D0BT91_9AGAR</name>
<reference evidence="1 2" key="1">
    <citation type="submission" date="2014-04" db="EMBL/GenBank/DDBJ databases">
        <title>Evolutionary Origins and Diversification of the Mycorrhizal Mutualists.</title>
        <authorList>
            <consortium name="DOE Joint Genome Institute"/>
            <consortium name="Mycorrhizal Genomics Consortium"/>
            <person name="Kohler A."/>
            <person name="Kuo A."/>
            <person name="Nagy L.G."/>
            <person name="Floudas D."/>
            <person name="Copeland A."/>
            <person name="Barry K.W."/>
            <person name="Cichocki N."/>
            <person name="Veneault-Fourrey C."/>
            <person name="LaButti K."/>
            <person name="Lindquist E.A."/>
            <person name="Lipzen A."/>
            <person name="Lundell T."/>
            <person name="Morin E."/>
            <person name="Murat C."/>
            <person name="Riley R."/>
            <person name="Ohm R."/>
            <person name="Sun H."/>
            <person name="Tunlid A."/>
            <person name="Henrissat B."/>
            <person name="Grigoriev I.V."/>
            <person name="Hibbett D.S."/>
            <person name="Martin F."/>
        </authorList>
    </citation>
    <scope>NUCLEOTIDE SEQUENCE [LARGE SCALE GENOMIC DNA]</scope>
    <source>
        <strain evidence="1 2">FD-317 M1</strain>
    </source>
</reference>
<keyword evidence="2" id="KW-1185">Reference proteome</keyword>
<proteinExistence type="predicted"/>
<accession>A0A0D0BT91</accession>
<gene>
    <name evidence="1" type="ORF">GYMLUDRAFT_64064</name>
</gene>
<protein>
    <submittedName>
        <fullName evidence="1">Uncharacterized protein</fullName>
    </submittedName>
</protein>
<dbReference type="HOGENOM" id="CLU_813956_0_0_1"/>
<organism evidence="1 2">
    <name type="scientific">Collybiopsis luxurians FD-317 M1</name>
    <dbReference type="NCBI Taxonomy" id="944289"/>
    <lineage>
        <taxon>Eukaryota</taxon>
        <taxon>Fungi</taxon>
        <taxon>Dikarya</taxon>
        <taxon>Basidiomycota</taxon>
        <taxon>Agaricomycotina</taxon>
        <taxon>Agaricomycetes</taxon>
        <taxon>Agaricomycetidae</taxon>
        <taxon>Agaricales</taxon>
        <taxon>Marasmiineae</taxon>
        <taxon>Omphalotaceae</taxon>
        <taxon>Collybiopsis</taxon>
        <taxon>Collybiopsis luxurians</taxon>
    </lineage>
</organism>
<dbReference type="Proteomes" id="UP000053593">
    <property type="component" value="Unassembled WGS sequence"/>
</dbReference>
<sequence length="341" mass="38833">MTSKIQSRLIKSPAVSRLPVELLMIILEKFVEDTYLSWRILRLGLTSRQFWTLIEPLLYQSPYLLTAGQIIHFHQSLLSKPVHASQVKSIGMILDEEYSLFPNATDAIVSIISLCTPQYMSLHVHLVPSLTVYHQLRQASYPSVEGLHTAGEFYLCSAPETFPSVCYLHLEFTWISMEIVEALDFKMFTSVTHLWLLLPSCQNHFSKQLTNIPHDITMTLLYDPPPLLQLLLLQSVDDGTSPVSWELLERGEIGPNVAIVLTEWDVLSADQAKFVMDLSDNVWEAGEQLVAEQCLLQAHRTVSLSESAFCKWATKVLELEKPILYDECCSRSCWKSRSFVE</sequence>
<evidence type="ECO:0000313" key="1">
    <source>
        <dbReference type="EMBL" id="KIK52814.1"/>
    </source>
</evidence>